<name>A0ABU3NYQ2_9FIRM</name>
<dbReference type="SUPFAM" id="SSF55961">
    <property type="entry name" value="Bet v1-like"/>
    <property type="match status" value="1"/>
</dbReference>
<sequence>MTPFQGKRITLRHTMNIAAAPAAVFPLLCPVREYDWIEDWSCEMICSQSGVAELDCAFKTGFPDEGEAYWVMSRNNPPAEAEYIRFVPGLMIVRLHLTLRPAGHDGCFIDVAHTFTGLSDKGNAAITEKIPAKHAQDISRLEQRLDHYVRTGSMLKTRGS</sequence>
<keyword evidence="2" id="KW-1185">Reference proteome</keyword>
<protein>
    <recommendedName>
        <fullName evidence="3">SRPBCC family protein</fullName>
    </recommendedName>
</protein>
<evidence type="ECO:0000313" key="2">
    <source>
        <dbReference type="Proteomes" id="UP001254848"/>
    </source>
</evidence>
<dbReference type="Proteomes" id="UP001254848">
    <property type="component" value="Unassembled WGS sequence"/>
</dbReference>
<dbReference type="EMBL" id="JAUOZS010000001">
    <property type="protein sequence ID" value="MDT8901555.1"/>
    <property type="molecule type" value="Genomic_DNA"/>
</dbReference>
<organism evidence="1 2">
    <name type="scientific">Anaeroselena agilis</name>
    <dbReference type="NCBI Taxonomy" id="3063788"/>
    <lineage>
        <taxon>Bacteria</taxon>
        <taxon>Bacillati</taxon>
        <taxon>Bacillota</taxon>
        <taxon>Negativicutes</taxon>
        <taxon>Acetonemataceae</taxon>
        <taxon>Anaeroselena</taxon>
    </lineage>
</organism>
<evidence type="ECO:0008006" key="3">
    <source>
        <dbReference type="Google" id="ProtNLM"/>
    </source>
</evidence>
<comment type="caution">
    <text evidence="1">The sequence shown here is derived from an EMBL/GenBank/DDBJ whole genome shotgun (WGS) entry which is preliminary data.</text>
</comment>
<dbReference type="RefSeq" id="WP_413780063.1">
    <property type="nucleotide sequence ID" value="NZ_JAUOZS010000001.1"/>
</dbReference>
<evidence type="ECO:0000313" key="1">
    <source>
        <dbReference type="EMBL" id="MDT8901555.1"/>
    </source>
</evidence>
<gene>
    <name evidence="1" type="ORF">Q4T40_09905</name>
</gene>
<reference evidence="1 2" key="1">
    <citation type="submission" date="2023-07" db="EMBL/GenBank/DDBJ databases">
        <title>The novel representative of Negativicutes class, Anaeroselena agilis gen. nov. sp. nov.</title>
        <authorList>
            <person name="Prokofeva M.I."/>
            <person name="Elcheninov A.G."/>
            <person name="Klyukina A."/>
            <person name="Kublanov I.V."/>
            <person name="Frolov E.N."/>
            <person name="Podosokorskaya O.A."/>
        </authorList>
    </citation>
    <scope>NUCLEOTIDE SEQUENCE [LARGE SCALE GENOMIC DNA]</scope>
    <source>
        <strain evidence="1 2">4137-cl</strain>
    </source>
</reference>
<accession>A0ABU3NYQ2</accession>
<proteinExistence type="predicted"/>